<dbReference type="InterPro" id="IPR003004">
    <property type="entry name" value="GspF/PilC"/>
</dbReference>
<proteinExistence type="inferred from homology"/>
<keyword evidence="6 7" id="KW-0472">Membrane</keyword>
<dbReference type="PANTHER" id="PTHR30012">
    <property type="entry name" value="GENERAL SECRETION PATHWAY PROTEIN"/>
    <property type="match status" value="1"/>
</dbReference>
<dbReference type="PANTHER" id="PTHR30012:SF0">
    <property type="entry name" value="TYPE II SECRETION SYSTEM PROTEIN F-RELATED"/>
    <property type="match status" value="1"/>
</dbReference>
<evidence type="ECO:0000259" key="8">
    <source>
        <dbReference type="Pfam" id="PF00482"/>
    </source>
</evidence>
<feature type="domain" description="Type II secretion system protein GspF" evidence="8">
    <location>
        <begin position="60"/>
        <end position="181"/>
    </location>
</feature>
<dbReference type="InterPro" id="IPR018076">
    <property type="entry name" value="T2SS_GspF_dom"/>
</dbReference>
<dbReference type="PRINTS" id="PR00812">
    <property type="entry name" value="BCTERIALGSPF"/>
</dbReference>
<feature type="transmembrane region" description="Helical" evidence="7">
    <location>
        <begin position="158"/>
        <end position="180"/>
    </location>
</feature>
<protein>
    <recommendedName>
        <fullName evidence="8">Type II secretion system protein GspF domain-containing protein</fullName>
    </recommendedName>
</protein>
<feature type="non-terminal residue" evidence="9">
    <location>
        <position position="273"/>
    </location>
</feature>
<dbReference type="Pfam" id="PF00482">
    <property type="entry name" value="T2SSF"/>
    <property type="match status" value="1"/>
</dbReference>
<comment type="similarity">
    <text evidence="2">Belongs to the GSP F family.</text>
</comment>
<dbReference type="Gene3D" id="1.20.81.30">
    <property type="entry name" value="Type II secretion system (T2SS), domain F"/>
    <property type="match status" value="1"/>
</dbReference>
<evidence type="ECO:0000256" key="7">
    <source>
        <dbReference type="SAM" id="Phobius"/>
    </source>
</evidence>
<dbReference type="InterPro" id="IPR042094">
    <property type="entry name" value="T2SS_GspF_sf"/>
</dbReference>
<dbReference type="EMBL" id="BARS01020469">
    <property type="protein sequence ID" value="GAG07649.1"/>
    <property type="molecule type" value="Genomic_DNA"/>
</dbReference>
<sequence>EYNALTSAGRVMKGTIEAGSQKEADELLKQMQLTVNWIEKAKPKKPKTAIGRGEFLLFNQQLASITKAGIPLERGLRELSSDVGSKPMRKLIDAIAGELEAGVSIEEAFEKRQKHFPPLYGRILKAGVETGRLSEMLTSLNRHLETANRTRRIIFEAMAYPAVILALAAVIITAVFLIIIPQFGPILTEMTEGANLPALTKAFLDMAKNVVPFWITVALVIAAILFVVLTLSTFPAGRRFKESIVLKIPVMGRLYHSSVLSKMAEAMAMMIAA</sequence>
<evidence type="ECO:0000256" key="2">
    <source>
        <dbReference type="ARBA" id="ARBA00005745"/>
    </source>
</evidence>
<dbReference type="AlphaFoldDB" id="X0UPA4"/>
<evidence type="ECO:0000313" key="9">
    <source>
        <dbReference type="EMBL" id="GAG07649.1"/>
    </source>
</evidence>
<evidence type="ECO:0000256" key="6">
    <source>
        <dbReference type="ARBA" id="ARBA00023136"/>
    </source>
</evidence>
<evidence type="ECO:0000256" key="5">
    <source>
        <dbReference type="ARBA" id="ARBA00022989"/>
    </source>
</evidence>
<comment type="subcellular location">
    <subcellularLocation>
        <location evidence="1">Cell membrane</location>
        <topology evidence="1">Multi-pass membrane protein</topology>
    </subcellularLocation>
</comment>
<keyword evidence="3" id="KW-1003">Cell membrane</keyword>
<keyword evidence="5 7" id="KW-1133">Transmembrane helix</keyword>
<evidence type="ECO:0000256" key="3">
    <source>
        <dbReference type="ARBA" id="ARBA00022475"/>
    </source>
</evidence>
<organism evidence="9">
    <name type="scientific">marine sediment metagenome</name>
    <dbReference type="NCBI Taxonomy" id="412755"/>
    <lineage>
        <taxon>unclassified sequences</taxon>
        <taxon>metagenomes</taxon>
        <taxon>ecological metagenomes</taxon>
    </lineage>
</organism>
<accession>X0UPA4</accession>
<reference evidence="9" key="1">
    <citation type="journal article" date="2014" name="Front. Microbiol.">
        <title>High frequency of phylogenetically diverse reductive dehalogenase-homologous genes in deep subseafloor sedimentary metagenomes.</title>
        <authorList>
            <person name="Kawai M."/>
            <person name="Futagami T."/>
            <person name="Toyoda A."/>
            <person name="Takaki Y."/>
            <person name="Nishi S."/>
            <person name="Hori S."/>
            <person name="Arai W."/>
            <person name="Tsubouchi T."/>
            <person name="Morono Y."/>
            <person name="Uchiyama I."/>
            <person name="Ito T."/>
            <person name="Fujiyama A."/>
            <person name="Inagaki F."/>
            <person name="Takami H."/>
        </authorList>
    </citation>
    <scope>NUCLEOTIDE SEQUENCE</scope>
    <source>
        <strain evidence="9">Expedition CK06-06</strain>
    </source>
</reference>
<evidence type="ECO:0000256" key="4">
    <source>
        <dbReference type="ARBA" id="ARBA00022692"/>
    </source>
</evidence>
<feature type="transmembrane region" description="Helical" evidence="7">
    <location>
        <begin position="213"/>
        <end position="234"/>
    </location>
</feature>
<evidence type="ECO:0000256" key="1">
    <source>
        <dbReference type="ARBA" id="ARBA00004651"/>
    </source>
</evidence>
<feature type="non-terminal residue" evidence="9">
    <location>
        <position position="1"/>
    </location>
</feature>
<comment type="caution">
    <text evidence="9">The sequence shown here is derived from an EMBL/GenBank/DDBJ whole genome shotgun (WGS) entry which is preliminary data.</text>
</comment>
<gene>
    <name evidence="9" type="ORF">S01H1_33003</name>
</gene>
<dbReference type="GO" id="GO:0005886">
    <property type="term" value="C:plasma membrane"/>
    <property type="evidence" value="ECO:0007669"/>
    <property type="project" value="UniProtKB-SubCell"/>
</dbReference>
<name>X0UPA4_9ZZZZ</name>
<keyword evidence="4 7" id="KW-0812">Transmembrane</keyword>